<feature type="region of interest" description="Disordered" evidence="3">
    <location>
        <begin position="751"/>
        <end position="779"/>
    </location>
</feature>
<dbReference type="EMBL" id="JBBHLL010000004">
    <property type="protein sequence ID" value="KAK7834404.1"/>
    <property type="molecule type" value="Genomic_DNA"/>
</dbReference>
<dbReference type="GO" id="GO:0036464">
    <property type="term" value="C:cytoplasmic ribonucleoprotein granule"/>
    <property type="evidence" value="ECO:0007669"/>
    <property type="project" value="UniProtKB-ARBA"/>
</dbReference>
<dbReference type="AlphaFoldDB" id="A0AAW0K7D6"/>
<evidence type="ECO:0000313" key="5">
    <source>
        <dbReference type="Proteomes" id="UP001488838"/>
    </source>
</evidence>
<dbReference type="PANTHER" id="PTHR12269:SF1">
    <property type="entry name" value="EUKARYOTIC TRANSLATION INITIATION FACTOR 4E TRANSPORTER"/>
    <property type="match status" value="1"/>
</dbReference>
<accession>A0AAW0K7D6</accession>
<evidence type="ECO:0000313" key="4">
    <source>
        <dbReference type="EMBL" id="KAK7834404.1"/>
    </source>
</evidence>
<protein>
    <recommendedName>
        <fullName evidence="6">Eukaryotic translation initiation factor 4E nuclear import factor 1</fullName>
    </recommendedName>
</protein>
<keyword evidence="2" id="KW-0963">Cytoplasm</keyword>
<evidence type="ECO:0008006" key="6">
    <source>
        <dbReference type="Google" id="ProtNLM"/>
    </source>
</evidence>
<keyword evidence="5" id="KW-1185">Reference proteome</keyword>
<feature type="compositionally biased region" description="Low complexity" evidence="3">
    <location>
        <begin position="308"/>
        <end position="319"/>
    </location>
</feature>
<evidence type="ECO:0000256" key="2">
    <source>
        <dbReference type="ARBA" id="ARBA00022490"/>
    </source>
</evidence>
<feature type="region of interest" description="Disordered" evidence="3">
    <location>
        <begin position="302"/>
        <end position="324"/>
    </location>
</feature>
<dbReference type="GO" id="GO:0003729">
    <property type="term" value="F:mRNA binding"/>
    <property type="evidence" value="ECO:0007669"/>
    <property type="project" value="TreeGrafter"/>
</dbReference>
<gene>
    <name evidence="4" type="ORF">U0070_017590</name>
</gene>
<reference evidence="4 5" key="1">
    <citation type="journal article" date="2023" name="bioRxiv">
        <title>Conserved and derived expression patterns and positive selection on dental genes reveal complex evolutionary context of ever-growing rodent molars.</title>
        <authorList>
            <person name="Calamari Z.T."/>
            <person name="Song A."/>
            <person name="Cohen E."/>
            <person name="Akter M."/>
            <person name="Roy R.D."/>
            <person name="Hallikas O."/>
            <person name="Christensen M.M."/>
            <person name="Li P."/>
            <person name="Marangoni P."/>
            <person name="Jernvall J."/>
            <person name="Klein O.D."/>
        </authorList>
    </citation>
    <scope>NUCLEOTIDE SEQUENCE [LARGE SCALE GENOMIC DNA]</scope>
    <source>
        <strain evidence="4">V071</strain>
    </source>
</reference>
<organism evidence="4 5">
    <name type="scientific">Myodes glareolus</name>
    <name type="common">Bank vole</name>
    <name type="synonym">Clethrionomys glareolus</name>
    <dbReference type="NCBI Taxonomy" id="447135"/>
    <lineage>
        <taxon>Eukaryota</taxon>
        <taxon>Metazoa</taxon>
        <taxon>Chordata</taxon>
        <taxon>Craniata</taxon>
        <taxon>Vertebrata</taxon>
        <taxon>Euteleostomi</taxon>
        <taxon>Mammalia</taxon>
        <taxon>Eutheria</taxon>
        <taxon>Euarchontoglires</taxon>
        <taxon>Glires</taxon>
        <taxon>Rodentia</taxon>
        <taxon>Myomorpha</taxon>
        <taxon>Muroidea</taxon>
        <taxon>Cricetidae</taxon>
        <taxon>Arvicolinae</taxon>
        <taxon>Myodes</taxon>
    </lineage>
</organism>
<sequence>MLSFYFVVVQEDPRERVKEDDLDVVLSPQRRSFGGGCHVTAAVSSRRSGSPLEKDSDGLRLLGGRRIGSGRIISARAFEKDHRLSEKDLRDLRDRDRERDYKDKRFRVCPLALLVLKCLKFDAHLFILHYSSFHDGTESKSGPHMCDWCPSSEMHSPIPADYLEKLGFTAHSYASQGEIRGSTRLREFGDSKRVFGERRRNDSYTEEEPEWFSAGPTSQSETIELTGFDDKILEEDHKGRKRTRRRTASVKEGIVECNGGVAEEDEVEVILAQEPSADQEVPRDMIEDVLGEGSVSASRFSRWFSNPSRSGSRSSSLGSTPHEELERLAGLEQAVLSPGQNSGNYFAPIPSEDHAENKVDILEMLQKAKVDLKPLLSSLSANKEKLKESSHSGVVLSVEEVEAGLKGLKVDQQMKNSTPFMAEHLEETLSAVTSNQQLKKDGDMTAFNKLVSTMKASGTLPTQPKVSRNLESHLLGPAEIPGQPVSKNILQSYRLVWELTLRALDSTLVPASLSSLASLLKRKFVSRRVPSSEKDKGFPSGPQQLLGDPFQGMRKPMSPVTAQMSQLELQQAALEGLALPHDLAVQAASFYQPVYNKPQVDRTRDGLRNRQQRVSKSPAPMHRGNSSSPAPSASITSMLSPSFTPTSVIRKMYESREKSKEEIAPGTVVPGDAKEDTQKASEGVLPPGIDMTPLQGISGPLLGQPLYPFSAASHPLLNPRPGTPLHLAVMQQQLQRSGSGSQAAAINVQTPPNVPSRSGLPHMHSQLEHRTSQRSSSPVGLAKWFGSDVLQQPLPSMPTKVISVDELEYRQ</sequence>
<dbReference type="GO" id="GO:0017148">
    <property type="term" value="P:negative regulation of translation"/>
    <property type="evidence" value="ECO:0007669"/>
    <property type="project" value="TreeGrafter"/>
</dbReference>
<feature type="region of interest" description="Disordered" evidence="3">
    <location>
        <begin position="596"/>
        <end position="641"/>
    </location>
</feature>
<dbReference type="Pfam" id="PF10477">
    <property type="entry name" value="EIF4E-T"/>
    <property type="match status" value="2"/>
</dbReference>
<feature type="compositionally biased region" description="Basic and acidic residues" evidence="3">
    <location>
        <begin position="599"/>
        <end position="608"/>
    </location>
</feature>
<feature type="region of interest" description="Disordered" evidence="3">
    <location>
        <begin position="197"/>
        <end position="219"/>
    </location>
</feature>
<dbReference type="InterPro" id="IPR018862">
    <property type="entry name" value="eIF4E-T"/>
</dbReference>
<evidence type="ECO:0000256" key="1">
    <source>
        <dbReference type="ARBA" id="ARBA00004496"/>
    </source>
</evidence>
<feature type="region of interest" description="Disordered" evidence="3">
    <location>
        <begin position="655"/>
        <end position="687"/>
    </location>
</feature>
<dbReference type="GO" id="GO:0005634">
    <property type="term" value="C:nucleus"/>
    <property type="evidence" value="ECO:0007669"/>
    <property type="project" value="TreeGrafter"/>
</dbReference>
<comment type="subcellular location">
    <subcellularLocation>
        <location evidence="1">Cytoplasm</location>
    </subcellularLocation>
</comment>
<dbReference type="PANTHER" id="PTHR12269">
    <property type="entry name" value="EUKARYOTIC TRANSLATION INITIATION FACTOR 4E TRANSPORTER"/>
    <property type="match status" value="1"/>
</dbReference>
<proteinExistence type="predicted"/>
<comment type="caution">
    <text evidence="4">The sequence shown here is derived from an EMBL/GenBank/DDBJ whole genome shotgun (WGS) entry which is preliminary data.</text>
</comment>
<name>A0AAW0K7D6_MYOGA</name>
<dbReference type="Proteomes" id="UP001488838">
    <property type="component" value="Unassembled WGS sequence"/>
</dbReference>
<evidence type="ECO:0000256" key="3">
    <source>
        <dbReference type="SAM" id="MobiDB-lite"/>
    </source>
</evidence>